<accession>A0A0G4PKW6</accession>
<evidence type="ECO:0000259" key="1">
    <source>
        <dbReference type="SMART" id="SM00829"/>
    </source>
</evidence>
<dbReference type="PANTHER" id="PTHR38599:SF1">
    <property type="entry name" value="CUPIN DOMAIN PROTEIN (AFU_ORTHOLOGUE AFUA_3G13620)"/>
    <property type="match status" value="1"/>
</dbReference>
<dbReference type="AlphaFoldDB" id="A0A0G4PKW6"/>
<dbReference type="Gene3D" id="3.40.50.720">
    <property type="entry name" value="NAD(P)-binding Rossmann-like Domain"/>
    <property type="match status" value="1"/>
</dbReference>
<dbReference type="SUPFAM" id="SSF51182">
    <property type="entry name" value="RmlC-like cupins"/>
    <property type="match status" value="1"/>
</dbReference>
<reference evidence="2 3" key="1">
    <citation type="journal article" date="2014" name="Nat. Commun.">
        <title>Multiple recent horizontal transfers of a large genomic region in cheese making fungi.</title>
        <authorList>
            <person name="Cheeseman K."/>
            <person name="Ropars J."/>
            <person name="Renault P."/>
            <person name="Dupont J."/>
            <person name="Gouzy J."/>
            <person name="Branca A."/>
            <person name="Abraham A.L."/>
            <person name="Ceppi M."/>
            <person name="Conseiller E."/>
            <person name="Debuchy R."/>
            <person name="Malagnac F."/>
            <person name="Goarin A."/>
            <person name="Silar P."/>
            <person name="Lacoste S."/>
            <person name="Sallet E."/>
            <person name="Bensimon A."/>
            <person name="Giraud T."/>
            <person name="Brygoo Y."/>
        </authorList>
    </citation>
    <scope>NUCLEOTIDE SEQUENCE [LARGE SCALE GENOMIC DNA]</scope>
    <source>
        <strain evidence="3">FM 013</strain>
    </source>
</reference>
<sequence length="286" mass="30609">MGNNGRTSNIIAEHLQFTKRSAPSSSSRGKKTSSILLGNLVRTHSAGIVRAIGSSVSGFLPGDLVVCLGDPSPGITGTLRTYRSLHSDMAIKITESLSFEISAGLPIIYGTLICSFGHIAQIRAGDQILTHAAAGDIRQAAIQCANKCQGRPSLKMELEYPYDPSRPLPDITMEYQYKISNCPGKTVIGVRIAYPPNGAAAPHRHGTASVAGYVVSGTVHNKMNNDPVKVYTTGGTWYEAPGCHHRISDNASKTEPAVLLATVIVDTDVFERDGMDAILQIDEEYL</sequence>
<organism evidence="2 3">
    <name type="scientific">Penicillium camemberti (strain FM 013)</name>
    <dbReference type="NCBI Taxonomy" id="1429867"/>
    <lineage>
        <taxon>Eukaryota</taxon>
        <taxon>Fungi</taxon>
        <taxon>Dikarya</taxon>
        <taxon>Ascomycota</taxon>
        <taxon>Pezizomycotina</taxon>
        <taxon>Eurotiomycetes</taxon>
        <taxon>Eurotiomycetidae</taxon>
        <taxon>Eurotiales</taxon>
        <taxon>Aspergillaceae</taxon>
        <taxon>Penicillium</taxon>
    </lineage>
</organism>
<dbReference type="Gene3D" id="2.60.120.10">
    <property type="entry name" value="Jelly Rolls"/>
    <property type="match status" value="1"/>
</dbReference>
<dbReference type="Proteomes" id="UP000053732">
    <property type="component" value="Unassembled WGS sequence"/>
</dbReference>
<dbReference type="InterPro" id="IPR011032">
    <property type="entry name" value="GroES-like_sf"/>
</dbReference>
<dbReference type="PANTHER" id="PTHR38599">
    <property type="entry name" value="CUPIN DOMAIN PROTEIN (AFU_ORTHOLOGUE AFUA_3G13620)"/>
    <property type="match status" value="1"/>
</dbReference>
<protein>
    <submittedName>
        <fullName evidence="2">Alcohol dehydrogenase superfamily, zinc-containing</fullName>
    </submittedName>
</protein>
<dbReference type="Pfam" id="PF07883">
    <property type="entry name" value="Cupin_2"/>
    <property type="match status" value="1"/>
</dbReference>
<dbReference type="InterPro" id="IPR020843">
    <property type="entry name" value="ER"/>
</dbReference>
<dbReference type="InterPro" id="IPR014710">
    <property type="entry name" value="RmlC-like_jellyroll"/>
</dbReference>
<proteinExistence type="predicted"/>
<feature type="domain" description="Enoyl reductase (ER)" evidence="1">
    <location>
        <begin position="5"/>
        <end position="259"/>
    </location>
</feature>
<dbReference type="EMBL" id="HG793153">
    <property type="protein sequence ID" value="CRL26994.1"/>
    <property type="molecule type" value="Genomic_DNA"/>
</dbReference>
<evidence type="ECO:0000313" key="2">
    <source>
        <dbReference type="EMBL" id="CRL26994.1"/>
    </source>
</evidence>
<name>A0A0G4PKW6_PENC3</name>
<dbReference type="STRING" id="1429867.A0A0G4PKW6"/>
<dbReference type="InterPro" id="IPR011051">
    <property type="entry name" value="RmlC_Cupin_sf"/>
</dbReference>
<dbReference type="Gene3D" id="3.90.180.10">
    <property type="entry name" value="Medium-chain alcohol dehydrogenases, catalytic domain"/>
    <property type="match status" value="1"/>
</dbReference>
<keyword evidence="3" id="KW-1185">Reference proteome</keyword>
<dbReference type="GO" id="GO:0016491">
    <property type="term" value="F:oxidoreductase activity"/>
    <property type="evidence" value="ECO:0007669"/>
    <property type="project" value="InterPro"/>
</dbReference>
<dbReference type="InterPro" id="IPR013096">
    <property type="entry name" value="Cupin_2"/>
</dbReference>
<gene>
    <name evidence="2" type="ORF">PCAMFM013_S020g000153</name>
</gene>
<evidence type="ECO:0000313" key="3">
    <source>
        <dbReference type="Proteomes" id="UP000053732"/>
    </source>
</evidence>
<dbReference type="CDD" id="cd02234">
    <property type="entry name" value="cupin_BLR7677-like"/>
    <property type="match status" value="1"/>
</dbReference>
<dbReference type="SUPFAM" id="SSF50129">
    <property type="entry name" value="GroES-like"/>
    <property type="match status" value="1"/>
</dbReference>
<dbReference type="SMART" id="SM00829">
    <property type="entry name" value="PKS_ER"/>
    <property type="match status" value="1"/>
</dbReference>